<gene>
    <name evidence="5" type="ORF">bsdcttw_46140</name>
</gene>
<dbReference type="PANTHER" id="PTHR43464:SF19">
    <property type="entry name" value="UBIQUINONE BIOSYNTHESIS O-METHYLTRANSFERASE, MITOCHONDRIAL"/>
    <property type="match status" value="1"/>
</dbReference>
<dbReference type="PANTHER" id="PTHR43464">
    <property type="entry name" value="METHYLTRANSFERASE"/>
    <property type="match status" value="1"/>
</dbReference>
<reference evidence="5 6" key="2">
    <citation type="submission" date="2020-08" db="EMBL/GenBank/DDBJ databases">
        <authorList>
            <person name="Ueki A."/>
            <person name="Tonouchi A."/>
        </authorList>
    </citation>
    <scope>NUCLEOTIDE SEQUENCE [LARGE SCALE GENOMIC DNA]</scope>
    <source>
        <strain evidence="5 6">CTTW</strain>
    </source>
</reference>
<dbReference type="Gene3D" id="3.40.50.150">
    <property type="entry name" value="Vaccinia Virus protein VP39"/>
    <property type="match status" value="1"/>
</dbReference>
<reference evidence="5 6" key="1">
    <citation type="submission" date="2020-08" db="EMBL/GenBank/DDBJ databases">
        <title>Draft genome sequencing of an Anaerocolumna strain isolated from anoxic soil subjected to BSD treatment.</title>
        <authorList>
            <person name="Uek A."/>
            <person name="Tonouchi A."/>
        </authorList>
    </citation>
    <scope>NUCLEOTIDE SEQUENCE [LARGE SCALE GENOMIC DNA]</scope>
    <source>
        <strain evidence="5 6">CTTW</strain>
    </source>
</reference>
<keyword evidence="3" id="KW-0949">S-adenosyl-L-methionine</keyword>
<proteinExistence type="predicted"/>
<sequence length="217" mass="24943">MNTNVLKWYEKKEHIDEMKSWDKGKLKIWEQQVANNFPAGAKILDIGSGMGREAFALCSQGFEVVGLDISKEAVDKANEEAVAHGSKVKFYYYDGEHIPFGDGMFDVVIIWSQTFGLLYGRSYKENFLKECKRVIKPEGLLSYSGHSLLYLSEHYNDCLDGDKFYPYIERDIYWETFSLEELENYSKQAGYDIVIGGEGEIYVPEDGIVLYCLSRVR</sequence>
<dbReference type="InterPro" id="IPR029063">
    <property type="entry name" value="SAM-dependent_MTases_sf"/>
</dbReference>
<dbReference type="EMBL" id="AP023368">
    <property type="protein sequence ID" value="BCK01574.1"/>
    <property type="molecule type" value="Genomic_DNA"/>
</dbReference>
<dbReference type="GO" id="GO:0008168">
    <property type="term" value="F:methyltransferase activity"/>
    <property type="evidence" value="ECO:0007669"/>
    <property type="project" value="UniProtKB-KW"/>
</dbReference>
<dbReference type="CDD" id="cd02440">
    <property type="entry name" value="AdoMet_MTases"/>
    <property type="match status" value="1"/>
</dbReference>
<dbReference type="AlphaFoldDB" id="A0A7M3SAF6"/>
<evidence type="ECO:0000259" key="4">
    <source>
        <dbReference type="Pfam" id="PF13649"/>
    </source>
</evidence>
<dbReference type="Pfam" id="PF13649">
    <property type="entry name" value="Methyltransf_25"/>
    <property type="match status" value="1"/>
</dbReference>
<keyword evidence="6" id="KW-1185">Reference proteome</keyword>
<evidence type="ECO:0000256" key="1">
    <source>
        <dbReference type="ARBA" id="ARBA00022603"/>
    </source>
</evidence>
<feature type="domain" description="Methyltransferase" evidence="4">
    <location>
        <begin position="43"/>
        <end position="139"/>
    </location>
</feature>
<name>A0A7M3SAF6_9FIRM</name>
<organism evidence="5 6">
    <name type="scientific">Anaerocolumna chitinilytica</name>
    <dbReference type="NCBI Taxonomy" id="1727145"/>
    <lineage>
        <taxon>Bacteria</taxon>
        <taxon>Bacillati</taxon>
        <taxon>Bacillota</taxon>
        <taxon>Clostridia</taxon>
        <taxon>Lachnospirales</taxon>
        <taxon>Lachnospiraceae</taxon>
        <taxon>Anaerocolumna</taxon>
    </lineage>
</organism>
<dbReference type="GO" id="GO:0032259">
    <property type="term" value="P:methylation"/>
    <property type="evidence" value="ECO:0007669"/>
    <property type="project" value="UniProtKB-KW"/>
</dbReference>
<evidence type="ECO:0000256" key="3">
    <source>
        <dbReference type="ARBA" id="ARBA00022691"/>
    </source>
</evidence>
<evidence type="ECO:0000313" key="5">
    <source>
        <dbReference type="EMBL" id="BCK01574.1"/>
    </source>
</evidence>
<dbReference type="RefSeq" id="WP_185257122.1">
    <property type="nucleotide sequence ID" value="NZ_AP023368.1"/>
</dbReference>
<accession>A0A7M3SAF6</accession>
<keyword evidence="1" id="KW-0489">Methyltransferase</keyword>
<dbReference type="KEGG" id="acht:bsdcttw_46140"/>
<dbReference type="InterPro" id="IPR041698">
    <property type="entry name" value="Methyltransf_25"/>
</dbReference>
<protein>
    <recommendedName>
        <fullName evidence="4">Methyltransferase domain-containing protein</fullName>
    </recommendedName>
</protein>
<dbReference type="SUPFAM" id="SSF53335">
    <property type="entry name" value="S-adenosyl-L-methionine-dependent methyltransferases"/>
    <property type="match status" value="1"/>
</dbReference>
<evidence type="ECO:0000313" key="6">
    <source>
        <dbReference type="Proteomes" id="UP000515703"/>
    </source>
</evidence>
<dbReference type="Proteomes" id="UP000515703">
    <property type="component" value="Chromosome"/>
</dbReference>
<evidence type="ECO:0000256" key="2">
    <source>
        <dbReference type="ARBA" id="ARBA00022679"/>
    </source>
</evidence>
<keyword evidence="2" id="KW-0808">Transferase</keyword>